<proteinExistence type="predicted"/>
<dbReference type="AlphaFoldDB" id="D4TWJ5"/>
<gene>
    <name evidence="1" type="ORF">HMPREF0970_00305</name>
</gene>
<organism evidence="1 2">
    <name type="scientific">Schaalia odontolytica F0309</name>
    <dbReference type="NCBI Taxonomy" id="649742"/>
    <lineage>
        <taxon>Bacteria</taxon>
        <taxon>Bacillati</taxon>
        <taxon>Actinomycetota</taxon>
        <taxon>Actinomycetes</taxon>
        <taxon>Actinomycetales</taxon>
        <taxon>Actinomycetaceae</taxon>
        <taxon>Schaalia</taxon>
    </lineage>
</organism>
<evidence type="ECO:0000313" key="1">
    <source>
        <dbReference type="EMBL" id="EFF80669.1"/>
    </source>
</evidence>
<sequence length="46" mass="5441">MTILSDDVHHMTVCRRMLPLWAKCGMLRKNNKIFRRKKCKTFFGGA</sequence>
<name>D4TWJ5_9ACTO</name>
<accession>D4TWJ5</accession>
<dbReference type="Proteomes" id="UP000003150">
    <property type="component" value="Unassembled WGS sequence"/>
</dbReference>
<dbReference type="HOGENOM" id="CLU_3179182_0_0_11"/>
<comment type="caution">
    <text evidence="1">The sequence shown here is derived from an EMBL/GenBank/DDBJ whole genome shotgun (WGS) entry which is preliminary data.</text>
</comment>
<evidence type="ECO:0000313" key="2">
    <source>
        <dbReference type="Proteomes" id="UP000003150"/>
    </source>
</evidence>
<reference evidence="1 2" key="1">
    <citation type="submission" date="2009-10" db="EMBL/GenBank/DDBJ databases">
        <authorList>
            <person name="Weinstock G."/>
            <person name="Sodergren E."/>
            <person name="Clifton S."/>
            <person name="Fulton L."/>
            <person name="Fulton B."/>
            <person name="Courtney L."/>
            <person name="Fronick C."/>
            <person name="Harrison M."/>
            <person name="Strong C."/>
            <person name="Farmer C."/>
            <person name="Delahaunty K."/>
            <person name="Markovic C."/>
            <person name="Hall O."/>
            <person name="Minx P."/>
            <person name="Tomlinson C."/>
            <person name="Mitreva M."/>
            <person name="Nelson J."/>
            <person name="Hou S."/>
            <person name="Wollam A."/>
            <person name="Pepin K.H."/>
            <person name="Johnson M."/>
            <person name="Bhonagiri V."/>
            <person name="Nash W.E."/>
            <person name="Warren W."/>
            <person name="Chinwalla A."/>
            <person name="Mardis E.R."/>
            <person name="Wilson R.K."/>
        </authorList>
    </citation>
    <scope>NUCLEOTIDE SEQUENCE [LARGE SCALE GENOMIC DNA]</scope>
    <source>
        <strain evidence="1 2">F0309</strain>
    </source>
</reference>
<dbReference type="EMBL" id="ACYT02000012">
    <property type="protein sequence ID" value="EFF80669.1"/>
    <property type="molecule type" value="Genomic_DNA"/>
</dbReference>
<protein>
    <submittedName>
        <fullName evidence="1">Uncharacterized protein</fullName>
    </submittedName>
</protein>